<keyword evidence="3" id="KW-1185">Reference proteome</keyword>
<sequence length="187" mass="22115">MKFSKLGVGNRDQPKGEIPEKSTSGFSIFTDFRLSDAFFKIILDDKKSREANFTFHPFRFTIRNCRQNFTFFNIFTIRLPTAGCRLPIRDHCTFPKSGQFMGWDWGRIFDHPTLIFVFSSSIDFCQFRQNFCRLAKYFSRAEKSGGHFFEITTLSNCWKWERLVLNENGISFFGKFHFYHFPVLSKV</sequence>
<gene>
    <name evidence="2" type="ORF">J7I42_20500</name>
</gene>
<dbReference type="Proteomes" id="UP000677244">
    <property type="component" value="Unassembled WGS sequence"/>
</dbReference>
<organism evidence="2 3">
    <name type="scientific">Niastella soli</name>
    <dbReference type="NCBI Taxonomy" id="2821487"/>
    <lineage>
        <taxon>Bacteria</taxon>
        <taxon>Pseudomonadati</taxon>
        <taxon>Bacteroidota</taxon>
        <taxon>Chitinophagia</taxon>
        <taxon>Chitinophagales</taxon>
        <taxon>Chitinophagaceae</taxon>
        <taxon>Niastella</taxon>
    </lineage>
</organism>
<accession>A0ABS3YXN6</accession>
<proteinExistence type="predicted"/>
<feature type="region of interest" description="Disordered" evidence="1">
    <location>
        <begin position="1"/>
        <end position="22"/>
    </location>
</feature>
<dbReference type="EMBL" id="JAGHKO010000004">
    <property type="protein sequence ID" value="MBO9202681.1"/>
    <property type="molecule type" value="Genomic_DNA"/>
</dbReference>
<dbReference type="RefSeq" id="WP_209140721.1">
    <property type="nucleotide sequence ID" value="NZ_JAGHKO010000004.1"/>
</dbReference>
<evidence type="ECO:0000256" key="1">
    <source>
        <dbReference type="SAM" id="MobiDB-lite"/>
    </source>
</evidence>
<comment type="caution">
    <text evidence="2">The sequence shown here is derived from an EMBL/GenBank/DDBJ whole genome shotgun (WGS) entry which is preliminary data.</text>
</comment>
<evidence type="ECO:0000313" key="2">
    <source>
        <dbReference type="EMBL" id="MBO9202681.1"/>
    </source>
</evidence>
<name>A0ABS3YXN6_9BACT</name>
<protein>
    <submittedName>
        <fullName evidence="2">Uncharacterized protein</fullName>
    </submittedName>
</protein>
<reference evidence="2 3" key="1">
    <citation type="submission" date="2021-03" db="EMBL/GenBank/DDBJ databases">
        <title>Assistant Professor.</title>
        <authorList>
            <person name="Huq M.A."/>
        </authorList>
    </citation>
    <scope>NUCLEOTIDE SEQUENCE [LARGE SCALE GENOMIC DNA]</scope>
    <source>
        <strain evidence="2 3">MAH-29</strain>
    </source>
</reference>
<evidence type="ECO:0000313" key="3">
    <source>
        <dbReference type="Proteomes" id="UP000677244"/>
    </source>
</evidence>